<dbReference type="Proteomes" id="UP000465112">
    <property type="component" value="Chromosome 20"/>
</dbReference>
<dbReference type="EMBL" id="VHII01000020">
    <property type="protein sequence ID" value="KAF1375041.1"/>
    <property type="molecule type" value="Genomic_DNA"/>
</dbReference>
<proteinExistence type="predicted"/>
<accession>A0A6A5DR66</accession>
<dbReference type="AlphaFoldDB" id="A0A6A5DR66"/>
<organism evidence="1 2">
    <name type="scientific">Perca fluviatilis</name>
    <name type="common">European perch</name>
    <dbReference type="NCBI Taxonomy" id="8168"/>
    <lineage>
        <taxon>Eukaryota</taxon>
        <taxon>Metazoa</taxon>
        <taxon>Chordata</taxon>
        <taxon>Craniata</taxon>
        <taxon>Vertebrata</taxon>
        <taxon>Euteleostomi</taxon>
        <taxon>Actinopterygii</taxon>
        <taxon>Neopterygii</taxon>
        <taxon>Teleostei</taxon>
        <taxon>Neoteleostei</taxon>
        <taxon>Acanthomorphata</taxon>
        <taxon>Eupercaria</taxon>
        <taxon>Perciformes</taxon>
        <taxon>Percoidei</taxon>
        <taxon>Percidae</taxon>
        <taxon>Percinae</taxon>
        <taxon>Perca</taxon>
    </lineage>
</organism>
<protein>
    <submittedName>
        <fullName evidence="1">Uncharacterized protein</fullName>
    </submittedName>
</protein>
<sequence length="72" mass="8231">MFSLELSGTVGFCSLFAIPSPPRGAEDTPGHCAWLSCAERSNAWRRRVYWTPNKRIWELFVRFQGATLVRAE</sequence>
<gene>
    <name evidence="1" type="ORF">PFLUV_G00235310</name>
</gene>
<evidence type="ECO:0000313" key="1">
    <source>
        <dbReference type="EMBL" id="KAF1375041.1"/>
    </source>
</evidence>
<evidence type="ECO:0000313" key="2">
    <source>
        <dbReference type="Proteomes" id="UP000465112"/>
    </source>
</evidence>
<comment type="caution">
    <text evidence="1">The sequence shown here is derived from an EMBL/GenBank/DDBJ whole genome shotgun (WGS) entry which is preliminary data.</text>
</comment>
<keyword evidence="2" id="KW-1185">Reference proteome</keyword>
<name>A0A6A5DR66_PERFL</name>
<reference evidence="1 2" key="1">
    <citation type="submission" date="2019-06" db="EMBL/GenBank/DDBJ databases">
        <title>A chromosome-scale genome assembly of the European perch, Perca fluviatilis.</title>
        <authorList>
            <person name="Roques C."/>
            <person name="Zahm M."/>
            <person name="Cabau C."/>
            <person name="Klopp C."/>
            <person name="Bouchez O."/>
            <person name="Donnadieu C."/>
            <person name="Kuhl H."/>
            <person name="Gislard M."/>
            <person name="Guendouz S."/>
            <person name="Journot L."/>
            <person name="Haffray P."/>
            <person name="Bestin A."/>
            <person name="Morvezen R."/>
            <person name="Feron R."/>
            <person name="Wen M."/>
            <person name="Jouanno E."/>
            <person name="Herpin A."/>
            <person name="Schartl M."/>
            <person name="Postlethwait J."/>
            <person name="Schaerlinger B."/>
            <person name="Chardard D."/>
            <person name="Lecocq T."/>
            <person name="Poncet C."/>
            <person name="Jaffrelo L."/>
            <person name="Lampietro C."/>
            <person name="Guiguen Y."/>
        </authorList>
    </citation>
    <scope>NUCLEOTIDE SEQUENCE [LARGE SCALE GENOMIC DNA]</scope>
    <source>
        <tissue evidence="1">Blood</tissue>
    </source>
</reference>